<protein>
    <submittedName>
        <fullName evidence="1">Uncharacterized protein</fullName>
    </submittedName>
</protein>
<organism evidence="1 2">
    <name type="scientific">Caligus rogercresseyi</name>
    <name type="common">Sea louse</name>
    <dbReference type="NCBI Taxonomy" id="217165"/>
    <lineage>
        <taxon>Eukaryota</taxon>
        <taxon>Metazoa</taxon>
        <taxon>Ecdysozoa</taxon>
        <taxon>Arthropoda</taxon>
        <taxon>Crustacea</taxon>
        <taxon>Multicrustacea</taxon>
        <taxon>Hexanauplia</taxon>
        <taxon>Copepoda</taxon>
        <taxon>Siphonostomatoida</taxon>
        <taxon>Caligidae</taxon>
        <taxon>Caligus</taxon>
    </lineage>
</organism>
<proteinExistence type="predicted"/>
<reference evidence="2" key="1">
    <citation type="submission" date="2021-01" db="EMBL/GenBank/DDBJ databases">
        <title>Caligus Genome Assembly.</title>
        <authorList>
            <person name="Gallardo-Escarate C."/>
        </authorList>
    </citation>
    <scope>NUCLEOTIDE SEQUENCE [LARGE SCALE GENOMIC DNA]</scope>
</reference>
<evidence type="ECO:0000313" key="2">
    <source>
        <dbReference type="Proteomes" id="UP000595437"/>
    </source>
</evidence>
<evidence type="ECO:0000313" key="1">
    <source>
        <dbReference type="EMBL" id="QQP35919.1"/>
    </source>
</evidence>
<keyword evidence="2" id="KW-1185">Reference proteome</keyword>
<dbReference type="AlphaFoldDB" id="A0A7T8JVC9"/>
<gene>
    <name evidence="1" type="ORF">FKW44_020867</name>
</gene>
<sequence>MDPELSVLLWSSSTYKFVEAEESLVKEEFEEIFKAEPIDDFLPSDEVWTTISVAIFPQLLGVLTSRPLYIRLHDETVCFGT</sequence>
<name>A0A7T8JVC9_CALRO</name>
<accession>A0A7T8JVC9</accession>
<dbReference type="EMBL" id="CP045904">
    <property type="protein sequence ID" value="QQP35919.1"/>
    <property type="molecule type" value="Genomic_DNA"/>
</dbReference>
<dbReference type="Proteomes" id="UP000595437">
    <property type="component" value="Chromosome 15"/>
</dbReference>